<comment type="catalytic activity">
    <reaction evidence="1 14">
        <text>(2R)-3-phosphoglycerate + ATP = (2R)-3-phospho-glyceroyl phosphate + ADP</text>
        <dbReference type="Rhea" id="RHEA:14801"/>
        <dbReference type="ChEBI" id="CHEBI:30616"/>
        <dbReference type="ChEBI" id="CHEBI:57604"/>
        <dbReference type="ChEBI" id="CHEBI:58272"/>
        <dbReference type="ChEBI" id="CHEBI:456216"/>
        <dbReference type="EC" id="2.7.2.3"/>
    </reaction>
</comment>
<organism evidence="16 17">
    <name type="scientific">Tribonema minus</name>
    <dbReference type="NCBI Taxonomy" id="303371"/>
    <lineage>
        <taxon>Eukaryota</taxon>
        <taxon>Sar</taxon>
        <taxon>Stramenopiles</taxon>
        <taxon>Ochrophyta</taxon>
        <taxon>PX clade</taxon>
        <taxon>Xanthophyceae</taxon>
        <taxon>Tribonematales</taxon>
        <taxon>Tribonemataceae</taxon>
        <taxon>Tribonema</taxon>
    </lineage>
</organism>
<evidence type="ECO:0000256" key="7">
    <source>
        <dbReference type="ARBA" id="ARBA00022679"/>
    </source>
</evidence>
<dbReference type="PROSITE" id="PS00111">
    <property type="entry name" value="PGLYCERATE_KINASE"/>
    <property type="match status" value="1"/>
</dbReference>
<evidence type="ECO:0000256" key="8">
    <source>
        <dbReference type="ARBA" id="ARBA00022741"/>
    </source>
</evidence>
<dbReference type="FunFam" id="3.40.50.1260:FF:000006">
    <property type="entry name" value="Phosphoglycerate kinase"/>
    <property type="match status" value="1"/>
</dbReference>
<dbReference type="Proteomes" id="UP000664859">
    <property type="component" value="Unassembled WGS sequence"/>
</dbReference>
<evidence type="ECO:0000313" key="16">
    <source>
        <dbReference type="EMBL" id="KAG5186045.1"/>
    </source>
</evidence>
<dbReference type="InterPro" id="IPR015911">
    <property type="entry name" value="Phosphoglycerate_kinase_CS"/>
</dbReference>
<feature type="binding site" evidence="13">
    <location>
        <position position="224"/>
    </location>
    <ligand>
        <name>ATP</name>
        <dbReference type="ChEBI" id="CHEBI:30616"/>
    </ligand>
</feature>
<dbReference type="GO" id="GO:0005829">
    <property type="term" value="C:cytosol"/>
    <property type="evidence" value="ECO:0007669"/>
    <property type="project" value="TreeGrafter"/>
</dbReference>
<keyword evidence="9 14" id="KW-0418">Kinase</keyword>
<dbReference type="HAMAP" id="MF_00145">
    <property type="entry name" value="Phosphoglyc_kinase"/>
    <property type="match status" value="1"/>
</dbReference>
<evidence type="ECO:0000256" key="12">
    <source>
        <dbReference type="PIRSR" id="PIRSR000724-1"/>
    </source>
</evidence>
<feature type="binding site" evidence="12">
    <location>
        <begin position="42"/>
        <end position="44"/>
    </location>
    <ligand>
        <name>substrate</name>
    </ligand>
</feature>
<evidence type="ECO:0000256" key="5">
    <source>
        <dbReference type="ARBA" id="ARBA00013061"/>
    </source>
</evidence>
<evidence type="ECO:0000256" key="1">
    <source>
        <dbReference type="ARBA" id="ARBA00000642"/>
    </source>
</evidence>
<evidence type="ECO:0000256" key="6">
    <source>
        <dbReference type="ARBA" id="ARBA00016471"/>
    </source>
</evidence>
<protein>
    <recommendedName>
        <fullName evidence="6 14">Phosphoglycerate kinase</fullName>
        <ecNumber evidence="5 14">2.7.2.3</ecNumber>
    </recommendedName>
</protein>
<keyword evidence="10 13" id="KW-0067">ATP-binding</keyword>
<feature type="binding site" evidence="12">
    <location>
        <position position="173"/>
    </location>
    <ligand>
        <name>(2R)-3-phosphoglycerate</name>
        <dbReference type="ChEBI" id="CHEBI:58272"/>
    </ligand>
</feature>
<evidence type="ECO:0000256" key="15">
    <source>
        <dbReference type="RuleBase" id="RU000696"/>
    </source>
</evidence>
<feature type="binding site" evidence="13">
    <location>
        <position position="346"/>
    </location>
    <ligand>
        <name>ATP</name>
        <dbReference type="ChEBI" id="CHEBI:30616"/>
    </ligand>
</feature>
<evidence type="ECO:0000313" key="17">
    <source>
        <dbReference type="Proteomes" id="UP000664859"/>
    </source>
</evidence>
<accession>A0A835Z2Y0</accession>
<comment type="similarity">
    <text evidence="3 14">Belongs to the phosphoglycerate kinase family.</text>
</comment>
<dbReference type="GO" id="GO:0006096">
    <property type="term" value="P:glycolytic process"/>
    <property type="evidence" value="ECO:0007669"/>
    <property type="project" value="UniProtKB-UniPathway"/>
</dbReference>
<dbReference type="GO" id="GO:0005524">
    <property type="term" value="F:ATP binding"/>
    <property type="evidence" value="ECO:0007669"/>
    <property type="project" value="UniProtKB-KW"/>
</dbReference>
<dbReference type="SUPFAM" id="SSF53748">
    <property type="entry name" value="Phosphoglycerate kinase"/>
    <property type="match status" value="1"/>
</dbReference>
<dbReference type="InterPro" id="IPR015824">
    <property type="entry name" value="Phosphoglycerate_kinase_N"/>
</dbReference>
<keyword evidence="11" id="KW-0460">Magnesium</keyword>
<dbReference type="InterPro" id="IPR001576">
    <property type="entry name" value="Phosphoglycerate_kinase"/>
</dbReference>
<comment type="cofactor">
    <cofactor evidence="2">
        <name>Mg(2+)</name>
        <dbReference type="ChEBI" id="CHEBI:18420"/>
    </cofactor>
</comment>
<feature type="binding site" evidence="12">
    <location>
        <position position="140"/>
    </location>
    <ligand>
        <name>(2R)-3-phosphoglycerate</name>
        <dbReference type="ChEBI" id="CHEBI:58272"/>
    </ligand>
</feature>
<dbReference type="UniPathway" id="UPA00109">
    <property type="reaction ID" value="UER00185"/>
</dbReference>
<evidence type="ECO:0000256" key="14">
    <source>
        <dbReference type="RuleBase" id="RU000532"/>
    </source>
</evidence>
<evidence type="ECO:0000256" key="10">
    <source>
        <dbReference type="ARBA" id="ARBA00022840"/>
    </source>
</evidence>
<keyword evidence="8" id="KW-0547">Nucleotide-binding</keyword>
<dbReference type="PANTHER" id="PTHR11406">
    <property type="entry name" value="PHOSPHOGLYCERATE KINASE"/>
    <property type="match status" value="1"/>
</dbReference>
<comment type="pathway">
    <text evidence="14">Carbohydrate degradation; glycolysis; pyruvate from D-glyceraldehyde 3-phosphate: step 2/5.</text>
</comment>
<dbReference type="Gene3D" id="3.40.50.1260">
    <property type="entry name" value="Phosphoglycerate kinase, N-terminal domain"/>
    <property type="match status" value="2"/>
</dbReference>
<dbReference type="AlphaFoldDB" id="A0A835Z2Y0"/>
<comment type="caution">
    <text evidence="16">The sequence shown here is derived from an EMBL/GenBank/DDBJ whole genome shotgun (WGS) entry which is preliminary data.</text>
</comment>
<dbReference type="EC" id="2.7.2.3" evidence="5 14"/>
<dbReference type="PANTHER" id="PTHR11406:SF23">
    <property type="entry name" value="PHOSPHOGLYCERATE KINASE 1, CHLOROPLASTIC-RELATED"/>
    <property type="match status" value="1"/>
</dbReference>
<feature type="binding site" evidence="12">
    <location>
        <begin position="81"/>
        <end position="84"/>
    </location>
    <ligand>
        <name>substrate</name>
    </ligand>
</feature>
<feature type="non-terminal residue" evidence="16">
    <location>
        <position position="419"/>
    </location>
</feature>
<feature type="binding site" evidence="12">
    <location>
        <position position="58"/>
    </location>
    <ligand>
        <name>(2R)-3-phosphoglycerate</name>
        <dbReference type="ChEBI" id="CHEBI:58272"/>
    </ligand>
</feature>
<proteinExistence type="inferred from homology"/>
<dbReference type="OrthoDB" id="275353at2759"/>
<dbReference type="GO" id="GO:0004618">
    <property type="term" value="F:phosphoglycerate kinase activity"/>
    <property type="evidence" value="ECO:0007669"/>
    <property type="project" value="UniProtKB-EC"/>
</dbReference>
<feature type="binding site" evidence="13">
    <location>
        <begin position="375"/>
        <end position="378"/>
    </location>
    <ligand>
        <name>ATP</name>
        <dbReference type="ChEBI" id="CHEBI:30616"/>
    </ligand>
</feature>
<evidence type="ECO:0000256" key="2">
    <source>
        <dbReference type="ARBA" id="ARBA00001946"/>
    </source>
</evidence>
<name>A0A835Z2Y0_9STRA</name>
<dbReference type="InterPro" id="IPR036043">
    <property type="entry name" value="Phosphoglycerate_kinase_sf"/>
</dbReference>
<evidence type="ECO:0000256" key="11">
    <source>
        <dbReference type="ARBA" id="ARBA00022842"/>
    </source>
</evidence>
<dbReference type="Pfam" id="PF00162">
    <property type="entry name" value="PGK"/>
    <property type="match status" value="1"/>
</dbReference>
<dbReference type="FunFam" id="3.40.50.1260:FF:000003">
    <property type="entry name" value="Phosphoglycerate kinase"/>
    <property type="match status" value="1"/>
</dbReference>
<keyword evidence="17" id="KW-1185">Reference proteome</keyword>
<dbReference type="PIRSF" id="PIRSF000724">
    <property type="entry name" value="Pgk"/>
    <property type="match status" value="1"/>
</dbReference>
<gene>
    <name evidence="16" type="ORF">JKP88DRAFT_38582</name>
</gene>
<keyword evidence="7 14" id="KW-0808">Transferase</keyword>
<dbReference type="CDD" id="cd00318">
    <property type="entry name" value="Phosphoglycerate_kinase"/>
    <property type="match status" value="1"/>
</dbReference>
<evidence type="ECO:0000256" key="4">
    <source>
        <dbReference type="ARBA" id="ARBA00011245"/>
    </source>
</evidence>
<dbReference type="GO" id="GO:0043531">
    <property type="term" value="F:ADP binding"/>
    <property type="evidence" value="ECO:0007669"/>
    <property type="project" value="TreeGrafter"/>
</dbReference>
<dbReference type="GO" id="GO:0006094">
    <property type="term" value="P:gluconeogenesis"/>
    <property type="evidence" value="ECO:0007669"/>
    <property type="project" value="TreeGrafter"/>
</dbReference>
<reference evidence="16" key="1">
    <citation type="submission" date="2021-02" db="EMBL/GenBank/DDBJ databases">
        <title>First Annotated Genome of the Yellow-green Alga Tribonema minus.</title>
        <authorList>
            <person name="Mahan K.M."/>
        </authorList>
    </citation>
    <scope>NUCLEOTIDE SEQUENCE</scope>
    <source>
        <strain evidence="16">UTEX B ZZ1240</strain>
    </source>
</reference>
<sequence length="419" mass="43488">PLYPVIRPSAAAKDGPGVAARRSVGDLTFAEMKGAKVLVRCDLNVPIDASGAITDDTRVRASIPTIKHLLTRGAKVALCSHLGRPKGGPDAKYSLKPVAARLSELLGKEVKMAPDCVGPDVAALVNALGEGDVLLLENVRFHAAEEKNDADFAKDLSAPFDMFVNDAFGTAHRAHASTEGVTKYLSPSVAGFLMQKELDYLQGAIAEPKRPFAAIVGGSKVSSKIGVIEAMLDKVDKLVIGGGMVFTFLKARGLSVGSSLVEDDQLDLACKLEGIAKEKGVEIILPKDVVVADKFAADAATQVVAADAIPDGWMGLDNGPEATKEIQAALADCKTVIWNGPMGVFEMEAFAKGTFAVADTLAELTSKGCTTIIGGGDSVAAVEKAGLADKMSHISTGGGASLELLEGKVLPGVARLDAQ</sequence>
<dbReference type="EMBL" id="JAFCMP010000113">
    <property type="protein sequence ID" value="KAG5186045.1"/>
    <property type="molecule type" value="Genomic_DNA"/>
</dbReference>
<evidence type="ECO:0000256" key="9">
    <source>
        <dbReference type="ARBA" id="ARBA00022777"/>
    </source>
</evidence>
<comment type="subunit">
    <text evidence="4 15">Monomer.</text>
</comment>
<dbReference type="PRINTS" id="PR00477">
    <property type="entry name" value="PHGLYCKINASE"/>
</dbReference>
<evidence type="ECO:0000256" key="13">
    <source>
        <dbReference type="PIRSR" id="PIRSR000724-2"/>
    </source>
</evidence>
<evidence type="ECO:0000256" key="3">
    <source>
        <dbReference type="ARBA" id="ARBA00008982"/>
    </source>
</evidence>